<organism evidence="4 5">
    <name type="scientific">Prorocentrum cordatum</name>
    <dbReference type="NCBI Taxonomy" id="2364126"/>
    <lineage>
        <taxon>Eukaryota</taxon>
        <taxon>Sar</taxon>
        <taxon>Alveolata</taxon>
        <taxon>Dinophyceae</taxon>
        <taxon>Prorocentrales</taxon>
        <taxon>Prorocentraceae</taxon>
        <taxon>Prorocentrum</taxon>
    </lineage>
</organism>
<comment type="caution">
    <text evidence="4">The sequence shown here is derived from an EMBL/GenBank/DDBJ whole genome shotgun (WGS) entry which is preliminary data.</text>
</comment>
<evidence type="ECO:0000256" key="1">
    <source>
        <dbReference type="SAM" id="Coils"/>
    </source>
</evidence>
<feature type="non-terminal residue" evidence="4">
    <location>
        <position position="1"/>
    </location>
</feature>
<feature type="signal peptide" evidence="3">
    <location>
        <begin position="1"/>
        <end position="23"/>
    </location>
</feature>
<evidence type="ECO:0008006" key="6">
    <source>
        <dbReference type="Google" id="ProtNLM"/>
    </source>
</evidence>
<feature type="region of interest" description="Disordered" evidence="2">
    <location>
        <begin position="881"/>
        <end position="943"/>
    </location>
</feature>
<gene>
    <name evidence="4" type="ORF">PCOR1329_LOCUS40645</name>
</gene>
<feature type="compositionally biased region" description="Gly residues" evidence="2">
    <location>
        <begin position="913"/>
        <end position="935"/>
    </location>
</feature>
<dbReference type="Proteomes" id="UP001189429">
    <property type="component" value="Unassembled WGS sequence"/>
</dbReference>
<feature type="compositionally biased region" description="Low complexity" evidence="2">
    <location>
        <begin position="900"/>
        <end position="912"/>
    </location>
</feature>
<reference evidence="4" key="1">
    <citation type="submission" date="2023-10" db="EMBL/GenBank/DDBJ databases">
        <authorList>
            <person name="Chen Y."/>
            <person name="Shah S."/>
            <person name="Dougan E. K."/>
            <person name="Thang M."/>
            <person name="Chan C."/>
        </authorList>
    </citation>
    <scope>NUCLEOTIDE SEQUENCE [LARGE SCALE GENOMIC DNA]</scope>
</reference>
<accession>A0ABN9TN20</accession>
<evidence type="ECO:0000256" key="3">
    <source>
        <dbReference type="SAM" id="SignalP"/>
    </source>
</evidence>
<feature type="region of interest" description="Disordered" evidence="2">
    <location>
        <begin position="1280"/>
        <end position="1315"/>
    </location>
</feature>
<evidence type="ECO:0000313" key="4">
    <source>
        <dbReference type="EMBL" id="CAK0847447.1"/>
    </source>
</evidence>
<keyword evidence="1" id="KW-0175">Coiled coil</keyword>
<dbReference type="SUPFAM" id="SSF56349">
    <property type="entry name" value="DNA breaking-rejoining enzymes"/>
    <property type="match status" value="1"/>
</dbReference>
<feature type="compositionally biased region" description="Basic and acidic residues" evidence="2">
    <location>
        <begin position="1306"/>
        <end position="1315"/>
    </location>
</feature>
<keyword evidence="5" id="KW-1185">Reference proteome</keyword>
<protein>
    <recommendedName>
        <fullName evidence="6">Calmodulin</fullName>
    </recommendedName>
</protein>
<name>A0ABN9TN20_9DINO</name>
<feature type="chain" id="PRO_5047317782" description="Calmodulin" evidence="3">
    <location>
        <begin position="24"/>
        <end position="1653"/>
    </location>
</feature>
<dbReference type="EMBL" id="CAUYUJ010014901">
    <property type="protein sequence ID" value="CAK0847447.1"/>
    <property type="molecule type" value="Genomic_DNA"/>
</dbReference>
<evidence type="ECO:0000256" key="2">
    <source>
        <dbReference type="SAM" id="MobiDB-lite"/>
    </source>
</evidence>
<sequence length="1653" mass="178159">MPSFVFFAAFCSWLAAMAEFLRAVSQTVDFIQTAAQAGSLVGDALQVRLANEKDNLINALRQAGALTLAEATQAMNIHRFLTPSLWDVLTGFAPKSYHEKLQSLGIHLERLGLTNLKETTSVRVAALILLAGNPQSSTFSINASDAYTVLNDVKALLASSPDIYRHAFAAEEPAPCPLDEVQHNPVRRAGSGNSLCAGGQVDPPGFVMLRPPMRSQPLALLDDAARSSVVPQPAGAPSAPPLAVPPPADAPSAALLALPPPAAVPRAASPTPLPALMQPAIPVAAVQRQQIVSTDDGFRLDSGSSLAVWQLSSQASSAAAGAGASDASMGAWRMDSVGEVAEGDAAPEVGTKAAATAPSTTDMLSHMRSVLAQKPEYTPDEIAAKAKAKAKAKTIDKTTATPKKNKTDGEAASPVLKRPAASTRTPFKKVRLTCKTQSELTPTPVTKEKKAAWEVALGGFPGKPTSKVPTINVPSLGIKVYTDLAKMAWRVQRPSVSLTDKAFSFRVDAVASWLRLRQHLQAVAQGCEEELAEVRAAAARLDDRLAVLQATAEAVTSFWPLIWVLIGGLVKDALDRRYQLFAADGSVVGKPACMSEMRPGAWVITTPDGDRYPENLRCRRGTSGAVKAVLVDPGQPVLDRMRGRFYRFKDPLEPSDLVEQVKMAEAESYAITRRAPAPPAAIMMWGGADVEYEPLMASEGVQLVPLGGGGAPVHGEEPAPAPLPPPELPPNATWLIVNPHPPDFGRERHPGPDAPRAGKYAIALDARRRPAPVRQVALADVETFMASARTGIAKILEGEAGPVTGHLEERLHHALDGGTKTPPIVEDARTLTVDYDEHGRRQSAGENGHRDEAFDDVLYLSGCYDQLNGPSLARIETEEMEIESTRVRARGLQPPGGPGAAPHGAPVNPKGTPKGGGRGRGQPGQGVGQEGGGKATGLRGHLRRLNADVNATLKALNWMAGDRRKASNGPPVTSEQASVQARVRDRIPSLLSSGVAIPGQRAAFLELLHGRAVYDTGPGGHNLASFSNVASVSLPDSLEGAPMVEDVVGPEDRVAPGLFRFSERFDPSTGASAAEVFGICHYIYVDNLGVISCDPVSTSSTLSDASDLVEKVGLRTHDHEVTSGKSKALGTHLDLEGFRVSLSPARLWKVRQGVLCALRCRKLPRRVWEVLLGHLTFCAPINRNMMSVLRSIYALINKHYCVPTALWETARQEMAAVASLLFVMVPHKQLSKANWDTLLAGPWKYLDEGIYTLESRALLLGFQAVARLLAPGGELSSRLVTADRAPPADRPLGNSSETEATGADGTSDKISDTDRIVVRPRRRARNLELPRPTRPRFPVGPDRLQGLGLLPLESNAVKATAENQCHELVTLWRSNARDLGEPLGEAAGVDASVARQLQDFFDQGENVSKGEKLAAGLEHFLPEFGRHGGLHLSRSYRALRGWRRRCPPRSRRPLAFCIWAAISWEFCRDNLWNMAVYLLFMLVTYMRPSEPLKLLKEDLLSPAHGLSASWICFAFRQERGQSSKTYATDESIELSCQWAPFLATVATALKRGRPKEKVFSFLYSSCTRQFKTMCRRLGLTAAPYQARRSGASIDAAMKYRTRAEIKARGEWKADKSVLRYDRTAKIVESVDKLPDSLAQEVLGESRGDAVFVL</sequence>
<dbReference type="InterPro" id="IPR011010">
    <property type="entry name" value="DNA_brk_join_enz"/>
</dbReference>
<feature type="non-terminal residue" evidence="4">
    <location>
        <position position="1653"/>
    </location>
</feature>
<feature type="coiled-coil region" evidence="1">
    <location>
        <begin position="517"/>
        <end position="551"/>
    </location>
</feature>
<keyword evidence="3" id="KW-0732">Signal</keyword>
<evidence type="ECO:0000313" key="5">
    <source>
        <dbReference type="Proteomes" id="UP001189429"/>
    </source>
</evidence>
<feature type="region of interest" description="Disordered" evidence="2">
    <location>
        <begin position="393"/>
        <end position="422"/>
    </location>
</feature>
<proteinExistence type="predicted"/>